<dbReference type="RefSeq" id="WP_183724299.1">
    <property type="nucleotide sequence ID" value="NZ_JACHBW010000006.1"/>
</dbReference>
<dbReference type="AlphaFoldDB" id="A0A7W9TYY6"/>
<dbReference type="InterPro" id="IPR002429">
    <property type="entry name" value="CcO_II-like_C"/>
</dbReference>
<dbReference type="EMBL" id="JACHBW010000006">
    <property type="protein sequence ID" value="MBB6102760.1"/>
    <property type="molecule type" value="Genomic_DNA"/>
</dbReference>
<dbReference type="InterPro" id="IPR051403">
    <property type="entry name" value="NosZ/Cyto_c_oxidase_sub2"/>
</dbReference>
<evidence type="ECO:0000313" key="6">
    <source>
        <dbReference type="EMBL" id="MBB6102760.1"/>
    </source>
</evidence>
<evidence type="ECO:0000256" key="3">
    <source>
        <dbReference type="ARBA" id="ARBA00023008"/>
    </source>
</evidence>
<name>A0A7W9TYY6_9BURK</name>
<evidence type="ECO:0000256" key="4">
    <source>
        <dbReference type="SAM" id="Phobius"/>
    </source>
</evidence>
<dbReference type="GO" id="GO:0004129">
    <property type="term" value="F:cytochrome-c oxidase activity"/>
    <property type="evidence" value="ECO:0007669"/>
    <property type="project" value="InterPro"/>
</dbReference>
<evidence type="ECO:0000256" key="2">
    <source>
        <dbReference type="ARBA" id="ARBA00022723"/>
    </source>
</evidence>
<dbReference type="InterPro" id="IPR001505">
    <property type="entry name" value="Copper_CuA"/>
</dbReference>
<dbReference type="InterPro" id="IPR008972">
    <property type="entry name" value="Cupredoxin"/>
</dbReference>
<dbReference type="SUPFAM" id="SSF49503">
    <property type="entry name" value="Cupredoxins"/>
    <property type="match status" value="1"/>
</dbReference>
<feature type="domain" description="Cytochrome oxidase subunit II copper A binding" evidence="5">
    <location>
        <begin position="81"/>
        <end position="183"/>
    </location>
</feature>
<dbReference type="PANTHER" id="PTHR42838">
    <property type="entry name" value="CYTOCHROME C OXIDASE SUBUNIT II"/>
    <property type="match status" value="1"/>
</dbReference>
<dbReference type="GO" id="GO:0016020">
    <property type="term" value="C:membrane"/>
    <property type="evidence" value="ECO:0007669"/>
    <property type="project" value="InterPro"/>
</dbReference>
<evidence type="ECO:0000259" key="5">
    <source>
        <dbReference type="PROSITE" id="PS50857"/>
    </source>
</evidence>
<keyword evidence="4" id="KW-0812">Transmembrane</keyword>
<comment type="subcellular location">
    <subcellularLocation>
        <location evidence="1">Periplasm</location>
    </subcellularLocation>
</comment>
<keyword evidence="4" id="KW-0472">Membrane</keyword>
<proteinExistence type="predicted"/>
<feature type="transmembrane region" description="Helical" evidence="4">
    <location>
        <begin position="25"/>
        <end position="45"/>
    </location>
</feature>
<dbReference type="GO" id="GO:0005507">
    <property type="term" value="F:copper ion binding"/>
    <property type="evidence" value="ECO:0007669"/>
    <property type="project" value="InterPro"/>
</dbReference>
<keyword evidence="7" id="KW-1185">Reference proteome</keyword>
<reference evidence="6 7" key="1">
    <citation type="submission" date="2020-08" db="EMBL/GenBank/DDBJ databases">
        <title>Above-ground endophytic microbial communities from plants in different locations in the United States.</title>
        <authorList>
            <person name="Frank C."/>
        </authorList>
    </citation>
    <scope>NUCLEOTIDE SEQUENCE [LARGE SCALE GENOMIC DNA]</scope>
    <source>
        <strain evidence="6 7">WP4_2_2</strain>
    </source>
</reference>
<comment type="caution">
    <text evidence="6">The sequence shown here is derived from an EMBL/GenBank/DDBJ whole genome shotgun (WGS) entry which is preliminary data.</text>
</comment>
<protein>
    <submittedName>
        <fullName evidence="6">Cytochrome c oxidase subunit 2</fullName>
    </submittedName>
</protein>
<dbReference type="PROSITE" id="PS00078">
    <property type="entry name" value="COX2"/>
    <property type="match status" value="1"/>
</dbReference>
<gene>
    <name evidence="6" type="ORF">F4827_002612</name>
</gene>
<keyword evidence="4" id="KW-1133">Transmembrane helix</keyword>
<sequence length="195" mass="21277">MSTHPTDPHGSHASAEVAARVERRWATLMVALVLVLVAMVIFTGLHWAMMPPSRVETINPQTLHLSGEFVETNLGSALEPDGSVTVRVLAQQYSFTPQCIVVPAGVPITFRATSADVVHGFLVTDTNLNSMVEPGYVATFRTTFARPGDHLMPCHEYCGVGHQGMWAHVKVVDRDTFMQMAALPENHSGRLSCVK</sequence>
<dbReference type="Proteomes" id="UP000571554">
    <property type="component" value="Unassembled WGS sequence"/>
</dbReference>
<keyword evidence="2" id="KW-0479">Metal-binding</keyword>
<dbReference type="PANTHER" id="PTHR42838:SF2">
    <property type="entry name" value="NITROUS-OXIDE REDUCTASE"/>
    <property type="match status" value="1"/>
</dbReference>
<evidence type="ECO:0000256" key="1">
    <source>
        <dbReference type="ARBA" id="ARBA00004418"/>
    </source>
</evidence>
<dbReference type="PROSITE" id="PS50857">
    <property type="entry name" value="COX2_CUA"/>
    <property type="match status" value="1"/>
</dbReference>
<keyword evidence="3" id="KW-0186">Copper</keyword>
<dbReference type="Gene3D" id="2.60.40.420">
    <property type="entry name" value="Cupredoxins - blue copper proteins"/>
    <property type="match status" value="1"/>
</dbReference>
<organism evidence="6 7">
    <name type="scientific">Paraburkholderia bannensis</name>
    <dbReference type="NCBI Taxonomy" id="765414"/>
    <lineage>
        <taxon>Bacteria</taxon>
        <taxon>Pseudomonadati</taxon>
        <taxon>Pseudomonadota</taxon>
        <taxon>Betaproteobacteria</taxon>
        <taxon>Burkholderiales</taxon>
        <taxon>Burkholderiaceae</taxon>
        <taxon>Paraburkholderia</taxon>
    </lineage>
</organism>
<evidence type="ECO:0000313" key="7">
    <source>
        <dbReference type="Proteomes" id="UP000571554"/>
    </source>
</evidence>
<dbReference type="Pfam" id="PF00116">
    <property type="entry name" value="COX2"/>
    <property type="match status" value="1"/>
</dbReference>
<dbReference type="GO" id="GO:0042597">
    <property type="term" value="C:periplasmic space"/>
    <property type="evidence" value="ECO:0007669"/>
    <property type="project" value="UniProtKB-SubCell"/>
</dbReference>
<accession>A0A7W9TYY6</accession>